<organism evidence="1 2">
    <name type="scientific">Strongyloides papillosus</name>
    <name type="common">Intestinal threadworm</name>
    <dbReference type="NCBI Taxonomy" id="174720"/>
    <lineage>
        <taxon>Eukaryota</taxon>
        <taxon>Metazoa</taxon>
        <taxon>Ecdysozoa</taxon>
        <taxon>Nematoda</taxon>
        <taxon>Chromadorea</taxon>
        <taxon>Rhabditida</taxon>
        <taxon>Tylenchina</taxon>
        <taxon>Panagrolaimomorpha</taxon>
        <taxon>Strongyloidoidea</taxon>
        <taxon>Strongyloididae</taxon>
        <taxon>Strongyloides</taxon>
    </lineage>
</organism>
<dbReference type="InterPro" id="IPR052709">
    <property type="entry name" value="Transposase-MT_Hybrid"/>
</dbReference>
<dbReference type="InterPro" id="IPR036397">
    <property type="entry name" value="RNaseH_sf"/>
</dbReference>
<sequence>MLSKRELRNDKIRCHFSKLVLKKLGELKYETLSHPPHFPDLFLTIYNLFEHFDIFFKDKLFKNQESSESDLSDFY</sequence>
<dbReference type="PANTHER" id="PTHR46060:SF3">
    <property type="entry name" value="PROTEIN GVQW3"/>
    <property type="match status" value="1"/>
</dbReference>
<dbReference type="STRING" id="174720.A0A0N5C4V6"/>
<protein>
    <submittedName>
        <fullName evidence="2">Histone-lysine N-methyltransferase SETMAR</fullName>
    </submittedName>
</protein>
<dbReference type="GO" id="GO:0003676">
    <property type="term" value="F:nucleic acid binding"/>
    <property type="evidence" value="ECO:0007669"/>
    <property type="project" value="InterPro"/>
</dbReference>
<dbReference type="Proteomes" id="UP000046392">
    <property type="component" value="Unplaced"/>
</dbReference>
<dbReference type="WBParaSite" id="SPAL_0001298500.1">
    <property type="protein sequence ID" value="SPAL_0001298500.1"/>
    <property type="gene ID" value="SPAL_0001298500"/>
</dbReference>
<dbReference type="AlphaFoldDB" id="A0A0N5C4V6"/>
<accession>A0A0N5C4V6</accession>
<evidence type="ECO:0000313" key="2">
    <source>
        <dbReference type="WBParaSite" id="SPAL_0001298500.1"/>
    </source>
</evidence>
<dbReference type="PANTHER" id="PTHR46060">
    <property type="entry name" value="MARINER MOS1 TRANSPOSASE-LIKE PROTEIN"/>
    <property type="match status" value="1"/>
</dbReference>
<dbReference type="Gene3D" id="3.30.420.10">
    <property type="entry name" value="Ribonuclease H-like superfamily/Ribonuclease H"/>
    <property type="match status" value="1"/>
</dbReference>
<name>A0A0N5C4V6_STREA</name>
<keyword evidence="1" id="KW-1185">Reference proteome</keyword>
<reference evidence="2" key="1">
    <citation type="submission" date="2017-02" db="UniProtKB">
        <authorList>
            <consortium name="WormBaseParasite"/>
        </authorList>
    </citation>
    <scope>IDENTIFICATION</scope>
</reference>
<proteinExistence type="predicted"/>
<evidence type="ECO:0000313" key="1">
    <source>
        <dbReference type="Proteomes" id="UP000046392"/>
    </source>
</evidence>